<dbReference type="GO" id="GO:0061522">
    <property type="term" value="F:1,4-dihydroxy-2-naphthoyl-CoA thioesterase activity"/>
    <property type="evidence" value="ECO:0007669"/>
    <property type="project" value="UniProtKB-EC"/>
</dbReference>
<dbReference type="AlphaFoldDB" id="A0A5C6EJ95"/>
<dbReference type="EC" id="3.1.2.28" evidence="2"/>
<feature type="domain" description="Thioesterase" evidence="1">
    <location>
        <begin position="1"/>
        <end position="75"/>
    </location>
</feature>
<evidence type="ECO:0000313" key="3">
    <source>
        <dbReference type="Proteomes" id="UP000318288"/>
    </source>
</evidence>
<keyword evidence="3" id="KW-1185">Reference proteome</keyword>
<reference evidence="2 3" key="1">
    <citation type="submission" date="2019-02" db="EMBL/GenBank/DDBJ databases">
        <title>Deep-cultivation of Planctomycetes and their phenomic and genomic characterization uncovers novel biology.</title>
        <authorList>
            <person name="Wiegand S."/>
            <person name="Jogler M."/>
            <person name="Boedeker C."/>
            <person name="Pinto D."/>
            <person name="Vollmers J."/>
            <person name="Rivas-Marin E."/>
            <person name="Kohn T."/>
            <person name="Peeters S.H."/>
            <person name="Heuer A."/>
            <person name="Rast P."/>
            <person name="Oberbeckmann S."/>
            <person name="Bunk B."/>
            <person name="Jeske O."/>
            <person name="Meyerdierks A."/>
            <person name="Storesund J.E."/>
            <person name="Kallscheuer N."/>
            <person name="Luecker S."/>
            <person name="Lage O.M."/>
            <person name="Pohl T."/>
            <person name="Merkel B.J."/>
            <person name="Hornburger P."/>
            <person name="Mueller R.-W."/>
            <person name="Bruemmer F."/>
            <person name="Labrenz M."/>
            <person name="Spormann A.M."/>
            <person name="Op Den Camp H."/>
            <person name="Overmann J."/>
            <person name="Amann R."/>
            <person name="Jetten M.S.M."/>
            <person name="Mascher T."/>
            <person name="Medema M.H."/>
            <person name="Devos D.P."/>
            <person name="Kaster A.-K."/>
            <person name="Ovreas L."/>
            <person name="Rohde M."/>
            <person name="Galperin M.Y."/>
            <person name="Jogler C."/>
        </authorList>
    </citation>
    <scope>NUCLEOTIDE SEQUENCE [LARGE SCALE GENOMIC DNA]</scope>
    <source>
        <strain evidence="2 3">Poly51</strain>
    </source>
</reference>
<dbReference type="CDD" id="cd00586">
    <property type="entry name" value="4HBT"/>
    <property type="match status" value="1"/>
</dbReference>
<protein>
    <submittedName>
        <fullName evidence="2">1,4-dihydroxy-2-naphthoyl-CoA hydrolase</fullName>
        <ecNumber evidence="2">3.1.2.28</ecNumber>
    </submittedName>
</protein>
<keyword evidence="2" id="KW-0378">Hydrolase</keyword>
<evidence type="ECO:0000313" key="2">
    <source>
        <dbReference type="EMBL" id="TWU48560.1"/>
    </source>
</evidence>
<gene>
    <name evidence="2" type="ORF">Poly51_44600</name>
</gene>
<name>A0A5C6EJ95_9BACT</name>
<proteinExistence type="predicted"/>
<sequence length="110" mass="12024">MMESAEHEMLRSLGISVLPKSVDGEDPISWPRVAANCDYQAAAHFEDLLQIDVSVSKIGTSSVSYLFQFSRDGSHVAKGTLTAVCCRLADSGLLKTAIPDDVRKLFEKHL</sequence>
<dbReference type="Proteomes" id="UP000318288">
    <property type="component" value="Unassembled WGS sequence"/>
</dbReference>
<dbReference type="InterPro" id="IPR029069">
    <property type="entry name" value="HotDog_dom_sf"/>
</dbReference>
<comment type="caution">
    <text evidence="2">The sequence shown here is derived from an EMBL/GenBank/DDBJ whole genome shotgun (WGS) entry which is preliminary data.</text>
</comment>
<dbReference type="Pfam" id="PF03061">
    <property type="entry name" value="4HBT"/>
    <property type="match status" value="1"/>
</dbReference>
<dbReference type="Gene3D" id="3.10.129.10">
    <property type="entry name" value="Hotdog Thioesterase"/>
    <property type="match status" value="1"/>
</dbReference>
<evidence type="ECO:0000259" key="1">
    <source>
        <dbReference type="Pfam" id="PF03061"/>
    </source>
</evidence>
<accession>A0A5C6EJ95</accession>
<organism evidence="2 3">
    <name type="scientific">Rubripirellula tenax</name>
    <dbReference type="NCBI Taxonomy" id="2528015"/>
    <lineage>
        <taxon>Bacteria</taxon>
        <taxon>Pseudomonadati</taxon>
        <taxon>Planctomycetota</taxon>
        <taxon>Planctomycetia</taxon>
        <taxon>Pirellulales</taxon>
        <taxon>Pirellulaceae</taxon>
        <taxon>Rubripirellula</taxon>
    </lineage>
</organism>
<dbReference type="InterPro" id="IPR006683">
    <property type="entry name" value="Thioestr_dom"/>
</dbReference>
<dbReference type="EMBL" id="SJPW01000006">
    <property type="protein sequence ID" value="TWU48560.1"/>
    <property type="molecule type" value="Genomic_DNA"/>
</dbReference>
<dbReference type="SUPFAM" id="SSF54637">
    <property type="entry name" value="Thioesterase/thiol ester dehydrase-isomerase"/>
    <property type="match status" value="1"/>
</dbReference>